<comment type="caution">
    <text evidence="2">The sequence shown here is derived from an EMBL/GenBank/DDBJ whole genome shotgun (WGS) entry which is preliminary data.</text>
</comment>
<evidence type="ECO:0000313" key="2">
    <source>
        <dbReference type="EMBL" id="PIK60175.1"/>
    </source>
</evidence>
<reference evidence="2 3" key="1">
    <citation type="journal article" date="2017" name="PLoS Biol.">
        <title>The sea cucumber genome provides insights into morphological evolution and visceral regeneration.</title>
        <authorList>
            <person name="Zhang X."/>
            <person name="Sun L."/>
            <person name="Yuan J."/>
            <person name="Sun Y."/>
            <person name="Gao Y."/>
            <person name="Zhang L."/>
            <person name="Li S."/>
            <person name="Dai H."/>
            <person name="Hamel J.F."/>
            <person name="Liu C."/>
            <person name="Yu Y."/>
            <person name="Liu S."/>
            <person name="Lin W."/>
            <person name="Guo K."/>
            <person name="Jin S."/>
            <person name="Xu P."/>
            <person name="Storey K.B."/>
            <person name="Huan P."/>
            <person name="Zhang T."/>
            <person name="Zhou Y."/>
            <person name="Zhang J."/>
            <person name="Lin C."/>
            <person name="Li X."/>
            <person name="Xing L."/>
            <person name="Huo D."/>
            <person name="Sun M."/>
            <person name="Wang L."/>
            <person name="Mercier A."/>
            <person name="Li F."/>
            <person name="Yang H."/>
            <person name="Xiang J."/>
        </authorList>
    </citation>
    <scope>NUCLEOTIDE SEQUENCE [LARGE SCALE GENOMIC DNA]</scope>
    <source>
        <strain evidence="2">Shaxun</strain>
        <tissue evidence="2">Muscle</tissue>
    </source>
</reference>
<dbReference type="OrthoDB" id="10072495at2759"/>
<sequence>MMKELLSSLSILETACPSKRQGTQQHLPLPSGVSIPHGEVIEVLEVTAGAEGELEVELGTLVTGKVHLSLTPNFLNIITLGFSFDEGIQKRKTEPDKISFVTLLKEFEDLLDQLKTVSRECLVSDRETDDRPMVELSGELSGVLGTSKGYICDIRKESLPPSVVKLMESTSESAKSTTVIDEEITDVDAPSLSSSCPGLLQVPKCTKIGDKILGVETIFPDNALKSSATNTVAETAASKLSVPTVKTLIQIQPCSEASVDVGGMIVNVEELDSTVLNSGADDLNLNQTVQPTDSSVHLESEHGALHEPATALSIHDPASSLTEAIPLQEPTDTLSNPLPPVVSTLSADSVQDHSTVIQAMVPEALPSPQSLQPATTPMVPEGSTILQMSDGNFLVQKPDGTAMQIQAPEGMTIETIQALLTVETEVFDQGDPERPAVPTSVQTTDQVPFLSVEDPVAS</sequence>
<feature type="region of interest" description="Disordered" evidence="1">
    <location>
        <begin position="430"/>
        <end position="458"/>
    </location>
</feature>
<protein>
    <submittedName>
        <fullName evidence="2">Putative flocculation protein FLO11</fullName>
    </submittedName>
</protein>
<gene>
    <name evidence="2" type="ORF">BSL78_02896</name>
</gene>
<evidence type="ECO:0000313" key="3">
    <source>
        <dbReference type="Proteomes" id="UP000230750"/>
    </source>
</evidence>
<dbReference type="EMBL" id="MRZV01000064">
    <property type="protein sequence ID" value="PIK60175.1"/>
    <property type="molecule type" value="Genomic_DNA"/>
</dbReference>
<name>A0A2G8LIX2_STIJA</name>
<proteinExistence type="predicted"/>
<organism evidence="2 3">
    <name type="scientific">Stichopus japonicus</name>
    <name type="common">Sea cucumber</name>
    <dbReference type="NCBI Taxonomy" id="307972"/>
    <lineage>
        <taxon>Eukaryota</taxon>
        <taxon>Metazoa</taxon>
        <taxon>Echinodermata</taxon>
        <taxon>Eleutherozoa</taxon>
        <taxon>Echinozoa</taxon>
        <taxon>Holothuroidea</taxon>
        <taxon>Aspidochirotacea</taxon>
        <taxon>Aspidochirotida</taxon>
        <taxon>Stichopodidae</taxon>
        <taxon>Apostichopus</taxon>
    </lineage>
</organism>
<evidence type="ECO:0000256" key="1">
    <source>
        <dbReference type="SAM" id="MobiDB-lite"/>
    </source>
</evidence>
<dbReference type="Proteomes" id="UP000230750">
    <property type="component" value="Unassembled WGS sequence"/>
</dbReference>
<dbReference type="AlphaFoldDB" id="A0A2G8LIX2"/>
<keyword evidence="3" id="KW-1185">Reference proteome</keyword>
<accession>A0A2G8LIX2</accession>